<dbReference type="SUPFAM" id="SSF56496">
    <property type="entry name" value="Fibrinogen C-terminal domain-like"/>
    <property type="match status" value="1"/>
</dbReference>
<dbReference type="CDD" id="cd00054">
    <property type="entry name" value="EGF_CA"/>
    <property type="match status" value="2"/>
</dbReference>
<dbReference type="Gene3D" id="2.20.25.10">
    <property type="match status" value="1"/>
</dbReference>
<comment type="subcellular location">
    <subcellularLocation>
        <location evidence="1">Secreted</location>
        <location evidence="1">Extracellular space</location>
        <location evidence="1">Extracellular matrix</location>
    </subcellularLocation>
</comment>
<evidence type="ECO:0000256" key="3">
    <source>
        <dbReference type="ARBA" id="ARBA00022525"/>
    </source>
</evidence>
<gene>
    <name evidence="15" type="ORF">chiPu_0003335</name>
</gene>
<evidence type="ECO:0000313" key="15">
    <source>
        <dbReference type="EMBL" id="GCC24932.1"/>
    </source>
</evidence>
<dbReference type="SMART" id="SM00186">
    <property type="entry name" value="FBG"/>
    <property type="match status" value="1"/>
</dbReference>
<dbReference type="InterPro" id="IPR041161">
    <property type="entry name" value="EGF_Tenascin"/>
</dbReference>
<dbReference type="PROSITE" id="PS50026">
    <property type="entry name" value="EGF_3"/>
    <property type="match status" value="2"/>
</dbReference>
<keyword evidence="7" id="KW-0677">Repeat</keyword>
<dbReference type="Gene3D" id="2.10.25.10">
    <property type="entry name" value="Laminin"/>
    <property type="match status" value="15"/>
</dbReference>
<protein>
    <recommendedName>
        <fullName evidence="17">Tenascin C</fullName>
    </recommendedName>
</protein>
<keyword evidence="3" id="KW-0964">Secreted</keyword>
<feature type="disulfide bond" evidence="10">
    <location>
        <begin position="491"/>
        <end position="500"/>
    </location>
</feature>
<dbReference type="CDD" id="cd00063">
    <property type="entry name" value="FN3"/>
    <property type="match status" value="10"/>
</dbReference>
<name>A0A401S3I7_CHIPU</name>
<dbReference type="GO" id="GO:0030155">
    <property type="term" value="P:regulation of cell adhesion"/>
    <property type="evidence" value="ECO:0007669"/>
    <property type="project" value="TreeGrafter"/>
</dbReference>
<evidence type="ECO:0000259" key="13">
    <source>
        <dbReference type="PROSITE" id="PS50853"/>
    </source>
</evidence>
<evidence type="ECO:0000256" key="1">
    <source>
        <dbReference type="ARBA" id="ARBA00004498"/>
    </source>
</evidence>
<dbReference type="InterPro" id="IPR013783">
    <property type="entry name" value="Ig-like_fold"/>
</dbReference>
<feature type="domain" description="Fibronectin type-III" evidence="13">
    <location>
        <begin position="1465"/>
        <end position="1554"/>
    </location>
</feature>
<dbReference type="InterPro" id="IPR036116">
    <property type="entry name" value="FN3_sf"/>
</dbReference>
<dbReference type="Pfam" id="PF23106">
    <property type="entry name" value="EGF_Teneurin"/>
    <property type="match status" value="2"/>
</dbReference>
<comment type="similarity">
    <text evidence="2">Belongs to the tenascin family.</text>
</comment>
<evidence type="ECO:0000256" key="9">
    <source>
        <dbReference type="ARBA" id="ARBA00023180"/>
    </source>
</evidence>
<evidence type="ECO:0000256" key="11">
    <source>
        <dbReference type="SAM" id="SignalP"/>
    </source>
</evidence>
<dbReference type="CDD" id="cd00087">
    <property type="entry name" value="FReD"/>
    <property type="match status" value="1"/>
</dbReference>
<feature type="domain" description="Fibronectin type-III" evidence="13">
    <location>
        <begin position="927"/>
        <end position="1020"/>
    </location>
</feature>
<dbReference type="PANTHER" id="PTHR46708">
    <property type="entry name" value="TENASCIN"/>
    <property type="match status" value="1"/>
</dbReference>
<comment type="caution">
    <text evidence="15">The sequence shown here is derived from an EMBL/GenBank/DDBJ whole genome shotgun (WGS) entry which is preliminary data.</text>
</comment>
<feature type="disulfide bond" evidence="10">
    <location>
        <begin position="474"/>
        <end position="484"/>
    </location>
</feature>
<evidence type="ECO:0000256" key="4">
    <source>
        <dbReference type="ARBA" id="ARBA00022530"/>
    </source>
</evidence>
<dbReference type="Pfam" id="PF00147">
    <property type="entry name" value="Fibrinogen_C"/>
    <property type="match status" value="1"/>
</dbReference>
<feature type="chain" id="PRO_5019161430" description="Tenascin C" evidence="11">
    <location>
        <begin position="23"/>
        <end position="1779"/>
    </location>
</feature>
<accession>A0A401S3I7</accession>
<feature type="domain" description="Fibrinogen C-terminal" evidence="14">
    <location>
        <begin position="1552"/>
        <end position="1767"/>
    </location>
</feature>
<feature type="disulfide bond" evidence="10">
    <location>
        <begin position="398"/>
        <end position="407"/>
    </location>
</feature>
<keyword evidence="5 10" id="KW-0245">EGF-like domain</keyword>
<dbReference type="InterPro" id="IPR036056">
    <property type="entry name" value="Fibrinogen-like_C"/>
</dbReference>
<dbReference type="SUPFAM" id="SSF49265">
    <property type="entry name" value="Fibronectin type III"/>
    <property type="match status" value="6"/>
</dbReference>
<keyword evidence="4" id="KW-0272">Extracellular matrix</keyword>
<evidence type="ECO:0000256" key="5">
    <source>
        <dbReference type="ARBA" id="ARBA00022536"/>
    </source>
</evidence>
<feature type="domain" description="EGF-like" evidence="12">
    <location>
        <begin position="470"/>
        <end position="501"/>
    </location>
</feature>
<dbReference type="OMA" id="HHNGRCE"/>
<keyword evidence="16" id="KW-1185">Reference proteome</keyword>
<keyword evidence="6 11" id="KW-0732">Signal</keyword>
<dbReference type="FunFam" id="2.60.40.10:FF:000099">
    <property type="entry name" value="Fibronectin 1"/>
    <property type="match status" value="2"/>
</dbReference>
<feature type="signal peptide" evidence="11">
    <location>
        <begin position="1"/>
        <end position="22"/>
    </location>
</feature>
<evidence type="ECO:0000256" key="2">
    <source>
        <dbReference type="ARBA" id="ARBA00008673"/>
    </source>
</evidence>
<dbReference type="Proteomes" id="UP000287033">
    <property type="component" value="Unassembled WGS sequence"/>
</dbReference>
<evidence type="ECO:0000256" key="8">
    <source>
        <dbReference type="ARBA" id="ARBA00023157"/>
    </source>
</evidence>
<feature type="domain" description="EGF-like" evidence="12">
    <location>
        <begin position="377"/>
        <end position="408"/>
    </location>
</feature>
<dbReference type="Pfam" id="PF07974">
    <property type="entry name" value="EGF_2"/>
    <property type="match status" value="1"/>
</dbReference>
<dbReference type="InterPro" id="IPR003961">
    <property type="entry name" value="FN3_dom"/>
</dbReference>
<dbReference type="EMBL" id="BEZZ01000071">
    <property type="protein sequence ID" value="GCC24932.1"/>
    <property type="molecule type" value="Genomic_DNA"/>
</dbReference>
<proteinExistence type="inferred from homology"/>
<evidence type="ECO:0000259" key="14">
    <source>
        <dbReference type="PROSITE" id="PS51406"/>
    </source>
</evidence>
<keyword evidence="9" id="KW-0325">Glycoprotein</keyword>
<dbReference type="Pfam" id="PF18720">
    <property type="entry name" value="EGF_Tenascin"/>
    <property type="match status" value="1"/>
</dbReference>
<reference evidence="15 16" key="1">
    <citation type="journal article" date="2018" name="Nat. Ecol. Evol.">
        <title>Shark genomes provide insights into elasmobranch evolution and the origin of vertebrates.</title>
        <authorList>
            <person name="Hara Y"/>
            <person name="Yamaguchi K"/>
            <person name="Onimaru K"/>
            <person name="Kadota M"/>
            <person name="Koyanagi M"/>
            <person name="Keeley SD"/>
            <person name="Tatsumi K"/>
            <person name="Tanaka K"/>
            <person name="Motone F"/>
            <person name="Kageyama Y"/>
            <person name="Nozu R"/>
            <person name="Adachi N"/>
            <person name="Nishimura O"/>
            <person name="Nakagawa R"/>
            <person name="Tanegashima C"/>
            <person name="Kiyatake I"/>
            <person name="Matsumoto R"/>
            <person name="Murakumo K"/>
            <person name="Nishida K"/>
            <person name="Terakita A"/>
            <person name="Kuratani S"/>
            <person name="Sato K"/>
            <person name="Hyodo S Kuraku.S."/>
        </authorList>
    </citation>
    <scope>NUCLEOTIDE SEQUENCE [LARGE SCALE GENOMIC DNA]</scope>
</reference>
<dbReference type="STRING" id="137246.A0A401S3I7"/>
<dbReference type="InterPro" id="IPR000742">
    <property type="entry name" value="EGF"/>
</dbReference>
<feature type="domain" description="Fibronectin type-III" evidence="13">
    <location>
        <begin position="660"/>
        <end position="752"/>
    </location>
</feature>
<feature type="domain" description="Fibronectin type-III" evidence="13">
    <location>
        <begin position="1106"/>
        <end position="1196"/>
    </location>
</feature>
<dbReference type="InterPro" id="IPR050991">
    <property type="entry name" value="ECM_Regulatory_Proteins"/>
</dbReference>
<evidence type="ECO:0000256" key="6">
    <source>
        <dbReference type="ARBA" id="ARBA00022729"/>
    </source>
</evidence>
<feature type="domain" description="Fibronectin type-III" evidence="13">
    <location>
        <begin position="1021"/>
        <end position="1105"/>
    </location>
</feature>
<organism evidence="15 16">
    <name type="scientific">Chiloscyllium punctatum</name>
    <name type="common">Brownbanded bambooshark</name>
    <name type="synonym">Hemiscyllium punctatum</name>
    <dbReference type="NCBI Taxonomy" id="137246"/>
    <lineage>
        <taxon>Eukaryota</taxon>
        <taxon>Metazoa</taxon>
        <taxon>Chordata</taxon>
        <taxon>Craniata</taxon>
        <taxon>Vertebrata</taxon>
        <taxon>Chondrichthyes</taxon>
        <taxon>Elasmobranchii</taxon>
        <taxon>Galeomorphii</taxon>
        <taxon>Galeoidea</taxon>
        <taxon>Orectolobiformes</taxon>
        <taxon>Hemiscylliidae</taxon>
        <taxon>Chiloscyllium</taxon>
    </lineage>
</organism>
<dbReference type="GO" id="GO:0031175">
    <property type="term" value="P:neuron projection development"/>
    <property type="evidence" value="ECO:0007669"/>
    <property type="project" value="TreeGrafter"/>
</dbReference>
<dbReference type="InterPro" id="IPR013111">
    <property type="entry name" value="EGF_extracell"/>
</dbReference>
<dbReference type="PROSITE" id="PS01186">
    <property type="entry name" value="EGF_2"/>
    <property type="match status" value="4"/>
</dbReference>
<comment type="caution">
    <text evidence="10">Lacks conserved residue(s) required for the propagation of feature annotation.</text>
</comment>
<dbReference type="Pfam" id="PF00041">
    <property type="entry name" value="fn3"/>
    <property type="match status" value="10"/>
</dbReference>
<dbReference type="PANTHER" id="PTHR46708:SF1">
    <property type="entry name" value="TENASCIN"/>
    <property type="match status" value="1"/>
</dbReference>
<dbReference type="SMART" id="SM00181">
    <property type="entry name" value="EGF"/>
    <property type="match status" value="15"/>
</dbReference>
<evidence type="ECO:0000256" key="10">
    <source>
        <dbReference type="PROSITE-ProRule" id="PRU00076"/>
    </source>
</evidence>
<feature type="disulfide bond" evidence="10">
    <location>
        <begin position="381"/>
        <end position="391"/>
    </location>
</feature>
<dbReference type="NCBIfam" id="NF040941">
    <property type="entry name" value="GGGWT_bact"/>
    <property type="match status" value="1"/>
</dbReference>
<keyword evidence="8 10" id="KW-1015">Disulfide bond</keyword>
<dbReference type="PROSITE" id="PS50853">
    <property type="entry name" value="FN3"/>
    <property type="match status" value="9"/>
</dbReference>
<dbReference type="Gene3D" id="2.60.40.10">
    <property type="entry name" value="Immunoglobulins"/>
    <property type="match status" value="10"/>
</dbReference>
<dbReference type="Gene3D" id="3.90.215.10">
    <property type="entry name" value="Gamma Fibrinogen, chain A, domain 1"/>
    <property type="match status" value="1"/>
</dbReference>
<dbReference type="InterPro" id="IPR002181">
    <property type="entry name" value="Fibrinogen_a/b/g_C_dom"/>
</dbReference>
<evidence type="ECO:0008006" key="17">
    <source>
        <dbReference type="Google" id="ProtNLM"/>
    </source>
</evidence>
<dbReference type="FunFam" id="3.90.215.10:FF:000001">
    <property type="entry name" value="Tenascin isoform 1"/>
    <property type="match status" value="1"/>
</dbReference>
<feature type="domain" description="Fibronectin type-III" evidence="13">
    <location>
        <begin position="1376"/>
        <end position="1464"/>
    </location>
</feature>
<dbReference type="OrthoDB" id="6130531at2759"/>
<dbReference type="InterPro" id="IPR014716">
    <property type="entry name" value="Fibrinogen_a/b/g_C_1"/>
</dbReference>
<feature type="domain" description="Fibronectin type-III" evidence="13">
    <location>
        <begin position="1286"/>
        <end position="1375"/>
    </location>
</feature>
<dbReference type="SMART" id="SM00060">
    <property type="entry name" value="FN3"/>
    <property type="match status" value="10"/>
</dbReference>
<evidence type="ECO:0000259" key="12">
    <source>
        <dbReference type="PROSITE" id="PS50026"/>
    </source>
</evidence>
<dbReference type="PROSITE" id="PS00022">
    <property type="entry name" value="EGF_1"/>
    <property type="match status" value="5"/>
</dbReference>
<dbReference type="PROSITE" id="PS51406">
    <property type="entry name" value="FIBRINOGEN_C_2"/>
    <property type="match status" value="1"/>
</dbReference>
<evidence type="ECO:0000313" key="16">
    <source>
        <dbReference type="Proteomes" id="UP000287033"/>
    </source>
</evidence>
<dbReference type="GO" id="GO:0005615">
    <property type="term" value="C:extracellular space"/>
    <property type="evidence" value="ECO:0007669"/>
    <property type="project" value="TreeGrafter"/>
</dbReference>
<sequence length="1779" mass="195581">MGFKWHILVCFITAILVEQTHEGLIKKVIRQKRDILQPKEENITLPLGTQPINFNHVYNINVPLGSLCSVDLESPDGIARPKADSSDQHIEQTVDGENQIVFTHRINIPRQACGCAAGPDIRDLLNRLETLENHVSLLRDQCANGGCCGNGAQQGRGRIDVKPFCGAHGNYSTDSCGCLCNPGWKGENCTEPDCPENCNERGTCINGKCLCEEGFTGEDCSIEVICPNDCSDQGRCINGVCHCFSGYTGEDCGQELCRFDCGEYGTCINGVCVCDEGYTGEDCKVKLCPNNCSNQGICINGQCVCDEGLTGEDCSELACLNNCYNRGRCVDGECICDEGFTDQDCSEIICPHDCYDRGRCIEGVCYCDEGFTGEDCGELVCVNNCSNNGLCVNGQCVCNEGYTGEDCSEWACLNNCHNRGVCIDGECICNEGFTGEDCGEVACPNNCNDRGHCDDGHCICDEGFTGEDCSELLCPNNCNNNGRCVNGECICNDGYTGDDCGELACPNNCNNRGRCVSGQCICEESYSGEDCSELICPNDCYDRGQCVNGQCICDEGFTGEDCGQLACPNNCNNHGRCVNGQCVCDAGFTGEECGEMACLNNCNNRGRCVNGQCVCNPNYTGLDCGDLACPANCNDRGSCVNGQCVCDEGYIEEDCSAVSPPRNLKVTEVDPKTVDLEWYNEVRVNEYLITYAPTTPGGLQLEIRVPGDQMSSTIQGLEPGLEYLINVYAILNNQKSIPVSARIATHLPTPDGLRFTSIRETSVNVEWEPLDIEVDGWDVIFKAPKEENGEISTSLKQPQVSFVQTGLAPGEEYEVSLHVVKNNTRGPAAKQRLTTMIDAPSHVEVNKVTDSTAHITWFKPAAQIEGISLSYGIPNSEMTTIELPDTETAYSIAELHPDTEYEVSLVSKRGNMRSVPAVNTFTTDLDAPKNLRNESQTDDSITLVWENTRATVDNYKVKYSPLAGGEHKEITVERSNQPTTKIKIPDLQPGTEYGFGVSAIKDYRESAPATINVATDLDSPKDLKVMETTENTITLTWKRPLAAIDHYYIIYISSTGEKNEEIVAADAVSYILTGLVPATEYTIIVIAQRGKQKSSASTTSASTDSELENLMVSEVTSGSFKLSWTADESFQNFVIDVKDSDGLFEPLTYTVPGDQYSIDIPHLHAATDYEISIYGISHGQQTKPLYTEAQTEAEPEVDNLSVSDVTSNSFKLSWTTDENVFDYFSISIGDLRKETAPRDYIVSGELRTTNITDLPDGTEYEISLVGISEGRYSQPLNTIATTALGAPKFLQFTDVTDTTVTLWWDIESSYITSFKIIYVPTDGGPSNTVTVDGGKTQTILRRLTPATEYEVKVIAVRGLDESEAVSGTVRTALDSPSELRVVKVMDSEALLTWKPTIAAVDEYVLNAHTEGASALQQTKRVSGDQVQTTLSSLFPGTLYTVWIRAVKGIMESSAASTTFTTAIDPPRDLRVGEITATNALVSWKPPQAKIEGYIMTVESEDGRPQRVEYFRATDTSYSMSELVPSMTYILRLQAYTGSERSNVIETSFITVGSLYPFPKDCSQTLLNGEAISGLYTIFLRGNRSQPLEVYCDMTTDGGGWMVFQRRQSGRVDFFRNWKNYTNGFGNPADEFWLGLENLHKITSQGHYQLRVDFRDEGDSAYAVYDRFLISDAKSRYKLHVGGYNGTAGDSLSYHQGRPFSTRDRDNDVAVTNCALSYKGAWWYKNCHKVNLNGRYGAKSHSQGVNWFHWKGHEHSIAFVEMKLRPHNFRNPQQRKKRAQ</sequence>
<dbReference type="Pfam" id="PF25024">
    <property type="entry name" value="EGF_TEN"/>
    <property type="match status" value="2"/>
</dbReference>
<feature type="domain" description="Fibronectin type-III" evidence="13">
    <location>
        <begin position="839"/>
        <end position="926"/>
    </location>
</feature>
<evidence type="ECO:0000256" key="7">
    <source>
        <dbReference type="ARBA" id="ARBA00022737"/>
    </source>
</evidence>
<feature type="domain" description="Fibronectin type-III" evidence="13">
    <location>
        <begin position="1197"/>
        <end position="1285"/>
    </location>
</feature>
<dbReference type="FunFam" id="2.10.25.10:FF:000001">
    <property type="entry name" value="Tenascin C"/>
    <property type="match status" value="14"/>
</dbReference>